<dbReference type="Pfam" id="PF13561">
    <property type="entry name" value="adh_short_C2"/>
    <property type="match status" value="1"/>
</dbReference>
<sequence>MTANPMALTGKRIVIIGGTTGIGFAVADLASALEAEVVIGASRKDAVDGAVGRLPRASGYVVDLRNEGSVAAFFKQVGHFDHLVMTAGDWGESAPVPISDIDLGKAKSGFDVRFWGALSAAKHSAETIALDGSITLTSGVLAQRPVKGMPMVTAVAGAIEHLGRSLAIDLAPVRVNIVSPGITLTEQVKKTMPEEMLESFVTQLPTGRAAHPNETAMAYVYVMLNNYVTGQVVPVDGGALLKS</sequence>
<dbReference type="InterPro" id="IPR036291">
    <property type="entry name" value="NAD(P)-bd_dom_sf"/>
</dbReference>
<keyword evidence="4" id="KW-1185">Reference proteome</keyword>
<dbReference type="PRINTS" id="PR00081">
    <property type="entry name" value="GDHRDH"/>
</dbReference>
<comment type="similarity">
    <text evidence="1">Belongs to the short-chain dehydrogenases/reductases (SDR) family.</text>
</comment>
<organism evidence="3 4">
    <name type="scientific">Sphingomonas prati</name>
    <dbReference type="NCBI Taxonomy" id="1843237"/>
    <lineage>
        <taxon>Bacteria</taxon>
        <taxon>Pseudomonadati</taxon>
        <taxon>Pseudomonadota</taxon>
        <taxon>Alphaproteobacteria</taxon>
        <taxon>Sphingomonadales</taxon>
        <taxon>Sphingomonadaceae</taxon>
        <taxon>Sphingomonas</taxon>
    </lineage>
</organism>
<dbReference type="PANTHER" id="PTHR43477:SF1">
    <property type="entry name" value="DIHYDROANTICAPSIN 7-DEHYDROGENASE"/>
    <property type="match status" value="1"/>
</dbReference>
<gene>
    <name evidence="3" type="ORF">FHS99_003317</name>
</gene>
<dbReference type="RefSeq" id="WP_157177813.1">
    <property type="nucleotide sequence ID" value="NZ_BMJP01000007.1"/>
</dbReference>
<name>A0A7W9BVK5_9SPHN</name>
<dbReference type="OrthoDB" id="9806974at2"/>
<dbReference type="PANTHER" id="PTHR43477">
    <property type="entry name" value="DIHYDROANTICAPSIN 7-DEHYDROGENASE"/>
    <property type="match status" value="1"/>
</dbReference>
<evidence type="ECO:0000256" key="1">
    <source>
        <dbReference type="ARBA" id="ARBA00006484"/>
    </source>
</evidence>
<protein>
    <submittedName>
        <fullName evidence="3">NAD(P)-dependent dehydrogenase (Short-subunit alcohol dehydrogenase family)</fullName>
    </submittedName>
</protein>
<reference evidence="3 4" key="1">
    <citation type="submission" date="2020-08" db="EMBL/GenBank/DDBJ databases">
        <title>Genomic Encyclopedia of Type Strains, Phase IV (KMG-IV): sequencing the most valuable type-strain genomes for metagenomic binning, comparative biology and taxonomic classification.</title>
        <authorList>
            <person name="Goeker M."/>
        </authorList>
    </citation>
    <scope>NUCLEOTIDE SEQUENCE [LARGE SCALE GENOMIC DNA]</scope>
    <source>
        <strain evidence="3 4">DSM 103336</strain>
    </source>
</reference>
<dbReference type="SUPFAM" id="SSF51735">
    <property type="entry name" value="NAD(P)-binding Rossmann-fold domains"/>
    <property type="match status" value="1"/>
</dbReference>
<dbReference type="Gene3D" id="3.40.50.720">
    <property type="entry name" value="NAD(P)-binding Rossmann-like Domain"/>
    <property type="match status" value="1"/>
</dbReference>
<dbReference type="Proteomes" id="UP000546701">
    <property type="component" value="Unassembled WGS sequence"/>
</dbReference>
<dbReference type="AlphaFoldDB" id="A0A7W9BVK5"/>
<keyword evidence="2" id="KW-0560">Oxidoreductase</keyword>
<evidence type="ECO:0000313" key="4">
    <source>
        <dbReference type="Proteomes" id="UP000546701"/>
    </source>
</evidence>
<comment type="caution">
    <text evidence="3">The sequence shown here is derived from an EMBL/GenBank/DDBJ whole genome shotgun (WGS) entry which is preliminary data.</text>
</comment>
<dbReference type="GO" id="GO:0016491">
    <property type="term" value="F:oxidoreductase activity"/>
    <property type="evidence" value="ECO:0007669"/>
    <property type="project" value="UniProtKB-KW"/>
</dbReference>
<proteinExistence type="inferred from homology"/>
<dbReference type="EMBL" id="JACIJR010000009">
    <property type="protein sequence ID" value="MBB5730810.1"/>
    <property type="molecule type" value="Genomic_DNA"/>
</dbReference>
<dbReference type="InterPro" id="IPR051122">
    <property type="entry name" value="SDR_DHRS6-like"/>
</dbReference>
<evidence type="ECO:0000313" key="3">
    <source>
        <dbReference type="EMBL" id="MBB5730810.1"/>
    </source>
</evidence>
<dbReference type="InterPro" id="IPR002347">
    <property type="entry name" value="SDR_fam"/>
</dbReference>
<evidence type="ECO:0000256" key="2">
    <source>
        <dbReference type="ARBA" id="ARBA00023002"/>
    </source>
</evidence>
<accession>A0A7W9BVK5</accession>